<dbReference type="RefSeq" id="WP_136011705.1">
    <property type="nucleotide sequence ID" value="NZ_SRYE01000001.1"/>
</dbReference>
<organism evidence="1 2">
    <name type="scientific">Muricaecibacterium torontonense</name>
    <dbReference type="NCBI Taxonomy" id="3032871"/>
    <lineage>
        <taxon>Bacteria</taxon>
        <taxon>Bacillati</taxon>
        <taxon>Actinomycetota</taxon>
        <taxon>Coriobacteriia</taxon>
        <taxon>Coriobacteriales</taxon>
        <taxon>Atopobiaceae</taxon>
        <taxon>Muricaecibacterium</taxon>
    </lineage>
</organism>
<dbReference type="OrthoDB" id="3197460at2"/>
<evidence type="ECO:0008006" key="3">
    <source>
        <dbReference type="Google" id="ProtNLM"/>
    </source>
</evidence>
<comment type="caution">
    <text evidence="1">The sequence shown here is derived from an EMBL/GenBank/DDBJ whole genome shotgun (WGS) entry which is preliminary data.</text>
</comment>
<protein>
    <recommendedName>
        <fullName evidence="3">DUF559 domain-containing protein</fullName>
    </recommendedName>
</protein>
<evidence type="ECO:0000313" key="2">
    <source>
        <dbReference type="Proteomes" id="UP000310263"/>
    </source>
</evidence>
<proteinExistence type="predicted"/>
<keyword evidence="2" id="KW-1185">Reference proteome</keyword>
<dbReference type="EMBL" id="SRYE01000001">
    <property type="protein sequence ID" value="TGY63080.1"/>
    <property type="molecule type" value="Genomic_DNA"/>
</dbReference>
<evidence type="ECO:0000313" key="1">
    <source>
        <dbReference type="EMBL" id="TGY63080.1"/>
    </source>
</evidence>
<dbReference type="AlphaFoldDB" id="A0A4V3RRE3"/>
<gene>
    <name evidence="1" type="ORF">E5334_00750</name>
</gene>
<reference evidence="1 2" key="1">
    <citation type="submission" date="2019-04" db="EMBL/GenBank/DDBJ databases">
        <title>Microbes associate with the intestines of laboratory mice.</title>
        <authorList>
            <person name="Navarre W."/>
            <person name="Wong E."/>
            <person name="Huang K."/>
            <person name="Tropini C."/>
            <person name="Ng K."/>
            <person name="Yu B."/>
        </authorList>
    </citation>
    <scope>NUCLEOTIDE SEQUENCE [LARGE SCALE GENOMIC DNA]</scope>
    <source>
        <strain evidence="1 2">NM07_P-09</strain>
    </source>
</reference>
<sequence length="308" mass="33991">MALANSQANRLAIDLLERSRLYRNSREIRQALSPCDTTASLLVNDPTKAHRLKNCTVTVCTADLPPGALVRLWPASLPKDCESAIYLTAPMEHFRQSAGRLTSSQLLLLGSWLCGQYRPRPDLTSGFIGAPPLCSAESIQHYLAMHPLLRCRKKAQSTAACLINNLASPAEAALLLLLTCPARLGGYGLPKPKANPSIALNESARQLLPAQKTVKPDLFWPKAALDVEYDSDEYHSRSLNTHDRQRIAALMAMDIEVLPITRQTLYSESALKRVAEIISRKLGVPLQTPVESKQAELRQTVLGPHDFW</sequence>
<accession>A0A4V3RRE3</accession>
<name>A0A4V3RRE3_9ACTN</name>
<dbReference type="Proteomes" id="UP000310263">
    <property type="component" value="Unassembled WGS sequence"/>
</dbReference>